<dbReference type="EMBL" id="CP001999">
    <property type="protein sequence ID" value="ADG92531.1"/>
    <property type="molecule type" value="Genomic_DNA"/>
</dbReference>
<dbReference type="HOGENOM" id="CLU_2420611_0_0_7"/>
<dbReference type="OrthoDB" id="9852535at2"/>
<organism evidence="3 4">
    <name type="scientific">Arcobacter nitrofigilis (strain ATCC 33309 / DSM 7299 / CCUG 15893 / LMG 7604 / NCTC 12251 / CI)</name>
    <name type="common">Campylobacter nitrofigilis</name>
    <dbReference type="NCBI Taxonomy" id="572480"/>
    <lineage>
        <taxon>Bacteria</taxon>
        <taxon>Pseudomonadati</taxon>
        <taxon>Campylobacterota</taxon>
        <taxon>Epsilonproteobacteria</taxon>
        <taxon>Campylobacterales</taxon>
        <taxon>Arcobacteraceae</taxon>
        <taxon>Arcobacter</taxon>
    </lineage>
</organism>
<dbReference type="AlphaFoldDB" id="D5V2U9"/>
<gene>
    <name evidence="3" type="ordered locus">Arnit_0867</name>
</gene>
<feature type="transmembrane region" description="Helical" evidence="2">
    <location>
        <begin position="12"/>
        <end position="29"/>
    </location>
</feature>
<dbReference type="Proteomes" id="UP000000939">
    <property type="component" value="Chromosome"/>
</dbReference>
<keyword evidence="2" id="KW-1133">Transmembrane helix</keyword>
<keyword evidence="4" id="KW-1185">Reference proteome</keyword>
<accession>D5V2U9</accession>
<feature type="region of interest" description="Disordered" evidence="1">
    <location>
        <begin position="40"/>
        <end position="91"/>
    </location>
</feature>
<dbReference type="KEGG" id="ant:Arnit_0867"/>
<evidence type="ECO:0000313" key="3">
    <source>
        <dbReference type="EMBL" id="ADG92531.1"/>
    </source>
</evidence>
<feature type="compositionally biased region" description="Basic and acidic residues" evidence="1">
    <location>
        <begin position="65"/>
        <end position="91"/>
    </location>
</feature>
<reference evidence="3 4" key="1">
    <citation type="journal article" date="2010" name="Stand. Genomic Sci.">
        <title>Complete genome sequence of Arcobacter nitrofigilis type strain (CI).</title>
        <authorList>
            <person name="Pati A."/>
            <person name="Gronow S."/>
            <person name="Lapidus A."/>
            <person name="Copeland A."/>
            <person name="Glavina Del Rio T."/>
            <person name="Nolan M."/>
            <person name="Lucas S."/>
            <person name="Tice H."/>
            <person name="Cheng J.F."/>
            <person name="Han C."/>
            <person name="Chertkov O."/>
            <person name="Bruce D."/>
            <person name="Tapia R."/>
            <person name="Goodwin L."/>
            <person name="Pitluck S."/>
            <person name="Liolios K."/>
            <person name="Ivanova N."/>
            <person name="Mavromatis K."/>
            <person name="Chen A."/>
            <person name="Palaniappan K."/>
            <person name="Land M."/>
            <person name="Hauser L."/>
            <person name="Chang Y.J."/>
            <person name="Jeffries C.D."/>
            <person name="Detter J.C."/>
            <person name="Rohde M."/>
            <person name="Goker M."/>
            <person name="Bristow J."/>
            <person name="Eisen J.A."/>
            <person name="Markowitz V."/>
            <person name="Hugenholtz P."/>
            <person name="Klenk H.P."/>
            <person name="Kyrpides N.C."/>
        </authorList>
    </citation>
    <scope>NUCLEOTIDE SEQUENCE [LARGE SCALE GENOMIC DNA]</scope>
    <source>
        <strain evidence="4">ATCC 33309 / DSM 7299 / CCUG 15893 / LMG 7604 / NCTC 12251 / CI</strain>
    </source>
</reference>
<sequence precursor="true">MEEKESSNKGLYIIISLVIIVLVVAYILLPKSWANLGNTYKPRTVEKDEGPTPTSLQFRSPFKYDNYKPDKRIEPKRKEQGQKDKPMFWKE</sequence>
<protein>
    <submittedName>
        <fullName evidence="3">Uncharacterized protein</fullName>
    </submittedName>
</protein>
<evidence type="ECO:0000256" key="1">
    <source>
        <dbReference type="SAM" id="MobiDB-lite"/>
    </source>
</evidence>
<keyword evidence="2" id="KW-0472">Membrane</keyword>
<dbReference type="RefSeq" id="WP_013134676.1">
    <property type="nucleotide sequence ID" value="NC_014166.1"/>
</dbReference>
<name>D5V2U9_ARCNC</name>
<keyword evidence="2" id="KW-0812">Transmembrane</keyword>
<evidence type="ECO:0000256" key="2">
    <source>
        <dbReference type="SAM" id="Phobius"/>
    </source>
</evidence>
<evidence type="ECO:0000313" key="4">
    <source>
        <dbReference type="Proteomes" id="UP000000939"/>
    </source>
</evidence>
<dbReference type="STRING" id="572480.Arnit_0867"/>
<proteinExistence type="predicted"/>